<feature type="transmembrane region" description="Helical" evidence="3">
    <location>
        <begin position="900"/>
        <end position="921"/>
    </location>
</feature>
<proteinExistence type="predicted"/>
<feature type="domain" description="PNPLA" evidence="4">
    <location>
        <begin position="13"/>
        <end position="274"/>
    </location>
</feature>
<keyword evidence="3" id="KW-0812">Transmembrane</keyword>
<evidence type="ECO:0000259" key="4">
    <source>
        <dbReference type="PROSITE" id="PS51635"/>
    </source>
</evidence>
<accession>A0A1I5BAY2</accession>
<dbReference type="Pfam" id="PF11856">
    <property type="entry name" value="DUF3376"/>
    <property type="match status" value="1"/>
</dbReference>
<evidence type="ECO:0000313" key="5">
    <source>
        <dbReference type="EMBL" id="QFG36746.1"/>
    </source>
</evidence>
<dbReference type="InterPro" id="IPR016035">
    <property type="entry name" value="Acyl_Trfase/lysoPLipase"/>
</dbReference>
<dbReference type="InterPro" id="IPR019894">
    <property type="entry name" value="Patatin-related_protein"/>
</dbReference>
<feature type="active site" description="Nucleophile" evidence="2">
    <location>
        <position position="80"/>
    </location>
</feature>
<dbReference type="GeneID" id="51371116"/>
<keyword evidence="8" id="KW-1185">Reference proteome</keyword>
<dbReference type="EMBL" id="CP044426">
    <property type="protein sequence ID" value="QFG36746.1"/>
    <property type="molecule type" value="Genomic_DNA"/>
</dbReference>
<reference evidence="6 10" key="3">
    <citation type="submission" date="2020-07" db="EMBL/GenBank/DDBJ databases">
        <title>The complete genome of Paracoccus pantotrophus ACCC 10489.</title>
        <authorList>
            <person name="Si Y."/>
        </authorList>
    </citation>
    <scope>NUCLEOTIDE SEQUENCE [LARGE SCALE GENOMIC DNA]</scope>
    <source>
        <strain evidence="6 10">ACCC10489</strain>
    </source>
</reference>
<dbReference type="GO" id="GO:0016042">
    <property type="term" value="P:lipid catabolic process"/>
    <property type="evidence" value="ECO:0007669"/>
    <property type="project" value="UniProtKB-UniRule"/>
</dbReference>
<sequence length="926" mass="103024">MVERATGEVRFAVVLYGGVSLAIYMNGIAQELLRMVRGSSDLPDEALAPGELIYRRLSRALAGPRGGRKRFVIDIISGTSAGGINGVALAKALVVGARDIDILREAWTEKADIGQLLNDRQGIAGRLRPTESLLDGGHMFRVLHDTLARLTGDGRPLAETVDLFVTATDLHGRQAPIHLTGARLDERVHRKVFHFAYDGAGRNDFGPGNEAMLAFAARCTSSFPVAFPPMRFADMPAAAQDAGFARFFDHDPDYAGRPFADGGYLDNRPFSYATGLIPSRPTTLPGERKLLFIDPFPEAPAPSGQPSEPVDFLQNAQLALTGLPRYEVIRDDIRAIARMNRRLERLGALQTRWREDQRRVEAAGRKMRQRRKPADLDRMDLADLMTGAYQYPQNYPLYHHLRVYGTTDGLSAMVAGLAGYPPDSDVALYLRQILRGWRDENFSAYHAEGRETENAYLSRYDLDFRLRRLIHLRAHIDEALDRRERIQGENVALHLSPELLAPLRVRIEEELAELRRLASPDGSRAQALLAGAEILRLDGLISAEYSAVMKLATLDQRYRRAREIYRGTEIKALVDKALARLGRDMRAVFDASSARIRADLAQPELQPLLDVYDDFHWHDVMTYPFLEGSELQEHSQVEVFRVSPADSGLNPRPDKLAGIAVGAFGGFLNRDWREHDILWGRLDGAERIVAALMSDRPEAERNAWIQEFQNQILREEYGEVAGQARRLALLKAKLRDARIDEDAFEETAAQALGVKDAAELDLRRFGTHYKDFKPIGPRPPEIAGWSSRAMAILSRMIDDLPDDGILRMLGSRGAAALRAGGGLISGFARFAMPGSYWRMLADKMLFLAMLAGLLVVLLSPWLGSAAARIGWLLLAVAIATWLLLHSFGRWLRGRDSLPQALRWLALCVALALMGVGLATVADRLFG</sequence>
<protein>
    <submittedName>
        <fullName evidence="6">Patatin-like protein</fullName>
    </submittedName>
    <submittedName>
        <fullName evidence="7">Patatin-related protein</fullName>
    </submittedName>
</protein>
<dbReference type="OrthoDB" id="8728704at2"/>
<keyword evidence="2" id="KW-0442">Lipid degradation</keyword>
<dbReference type="KEGG" id="ppan:ESD82_11095"/>
<feature type="short sequence motif" description="DGA/G" evidence="2">
    <location>
        <begin position="261"/>
        <end position="263"/>
    </location>
</feature>
<dbReference type="Proteomes" id="UP000326453">
    <property type="component" value="Chromosome 1"/>
</dbReference>
<organism evidence="6 10">
    <name type="scientific">Paracoccus pantotrophus</name>
    <name type="common">Thiosphaera pantotropha</name>
    <dbReference type="NCBI Taxonomy" id="82367"/>
    <lineage>
        <taxon>Bacteria</taxon>
        <taxon>Pseudomonadati</taxon>
        <taxon>Pseudomonadota</taxon>
        <taxon>Alphaproteobacteria</taxon>
        <taxon>Rhodobacterales</taxon>
        <taxon>Paracoccaceae</taxon>
        <taxon>Paracoccus</taxon>
    </lineage>
</organism>
<feature type="active site" description="Proton acceptor" evidence="2">
    <location>
        <position position="261"/>
    </location>
</feature>
<dbReference type="GO" id="GO:0016787">
    <property type="term" value="F:hydrolase activity"/>
    <property type="evidence" value="ECO:0007669"/>
    <property type="project" value="UniProtKB-UniRule"/>
</dbReference>
<dbReference type="RefSeq" id="WP_024844020.1">
    <property type="nucleotide sequence ID" value="NZ_CP044426.1"/>
</dbReference>
<dbReference type="InterPro" id="IPR024282">
    <property type="entry name" value="DUF3376"/>
</dbReference>
<feature type="transmembrane region" description="Helical" evidence="3">
    <location>
        <begin position="815"/>
        <end position="832"/>
    </location>
</feature>
<dbReference type="Proteomes" id="UP000509322">
    <property type="component" value="Chromosome 2"/>
</dbReference>
<dbReference type="PROSITE" id="PS51635">
    <property type="entry name" value="PNPLA"/>
    <property type="match status" value="1"/>
</dbReference>
<keyword evidence="3" id="KW-0472">Membrane</keyword>
<name>A0A1I5BAY2_PARPN</name>
<evidence type="ECO:0000256" key="3">
    <source>
        <dbReference type="SAM" id="Phobius"/>
    </source>
</evidence>
<dbReference type="Gene3D" id="3.40.1090.10">
    <property type="entry name" value="Cytosolic phospholipase A2 catalytic domain"/>
    <property type="match status" value="1"/>
</dbReference>
<dbReference type="EMBL" id="RBLI01000001">
    <property type="protein sequence ID" value="RKS52852.1"/>
    <property type="molecule type" value="Genomic_DNA"/>
</dbReference>
<keyword evidence="1 2" id="KW-0443">Lipid metabolism</keyword>
<keyword evidence="3" id="KW-1133">Transmembrane helix</keyword>
<dbReference type="Pfam" id="PF01734">
    <property type="entry name" value="Patatin"/>
    <property type="match status" value="1"/>
</dbReference>
<evidence type="ECO:0000313" key="6">
    <source>
        <dbReference type="EMBL" id="QLH14309.1"/>
    </source>
</evidence>
<dbReference type="AlphaFoldDB" id="A0A1I5BAY2"/>
<comment type="caution">
    <text evidence="2">Lacks conserved residue(s) required for the propagation of feature annotation.</text>
</comment>
<dbReference type="SUPFAM" id="SSF52151">
    <property type="entry name" value="FabD/lysophospholipase-like"/>
    <property type="match status" value="1"/>
</dbReference>
<reference evidence="5 9" key="2">
    <citation type="submission" date="2019-01" db="EMBL/GenBank/DDBJ databases">
        <title>Complete Genome Sequence and Annotation of the Paracoccus pantotrophus type strain DSM 2944.</title>
        <authorList>
            <person name="Bockwoldt J.A."/>
            <person name="Zimmermann M."/>
            <person name="Tiso T."/>
            <person name="Blank L.M."/>
        </authorList>
    </citation>
    <scope>NUCLEOTIDE SEQUENCE [LARGE SCALE GENOMIC DNA]</scope>
    <source>
        <strain evidence="5 9">DSM 2944</strain>
    </source>
</reference>
<feature type="transmembrane region" description="Helical" evidence="3">
    <location>
        <begin position="844"/>
        <end position="863"/>
    </location>
</feature>
<evidence type="ECO:0000313" key="8">
    <source>
        <dbReference type="Proteomes" id="UP000273626"/>
    </source>
</evidence>
<evidence type="ECO:0000313" key="10">
    <source>
        <dbReference type="Proteomes" id="UP000509322"/>
    </source>
</evidence>
<evidence type="ECO:0000256" key="2">
    <source>
        <dbReference type="PROSITE-ProRule" id="PRU01161"/>
    </source>
</evidence>
<evidence type="ECO:0000313" key="9">
    <source>
        <dbReference type="Proteomes" id="UP000326453"/>
    </source>
</evidence>
<dbReference type="NCBIfam" id="TIGR03607">
    <property type="entry name" value="patatin-like protein"/>
    <property type="match status" value="1"/>
</dbReference>
<evidence type="ECO:0000256" key="1">
    <source>
        <dbReference type="ARBA" id="ARBA00023098"/>
    </source>
</evidence>
<feature type="short sequence motif" description="GXSXG" evidence="2">
    <location>
        <begin position="78"/>
        <end position="82"/>
    </location>
</feature>
<evidence type="ECO:0000313" key="7">
    <source>
        <dbReference type="EMBL" id="RKS52852.1"/>
    </source>
</evidence>
<dbReference type="Proteomes" id="UP000273626">
    <property type="component" value="Unassembled WGS sequence"/>
</dbReference>
<dbReference type="InterPro" id="IPR002641">
    <property type="entry name" value="PNPLA_dom"/>
</dbReference>
<feature type="transmembrane region" description="Helical" evidence="3">
    <location>
        <begin position="869"/>
        <end position="888"/>
    </location>
</feature>
<keyword evidence="2" id="KW-0378">Hydrolase</keyword>
<gene>
    <name evidence="7" type="ORF">BDE18_2193</name>
    <name evidence="5" type="ORF">ESD82_11095</name>
    <name evidence="6" type="ORF">HYQ43_08230</name>
</gene>
<dbReference type="EMBL" id="CP058690">
    <property type="protein sequence ID" value="QLH14309.1"/>
    <property type="molecule type" value="Genomic_DNA"/>
</dbReference>
<reference evidence="7 8" key="1">
    <citation type="submission" date="2018-10" db="EMBL/GenBank/DDBJ databases">
        <title>Genomic Encyclopedia of Archaeal and Bacterial Type Strains, Phase II (KMG-II): from individual species to whole genera.</title>
        <authorList>
            <person name="Goeker M."/>
        </authorList>
    </citation>
    <scope>NUCLEOTIDE SEQUENCE [LARGE SCALE GENOMIC DNA]</scope>
    <source>
        <strain evidence="8">ATCC 35512 / DSM 2944 / CIP 106514 / LMD 82.5 / NBRC 102493 / NCCB 82005 / GB17</strain>
        <strain evidence="7">DSM 2944</strain>
    </source>
</reference>